<reference evidence="1 2" key="1">
    <citation type="journal article" date="2023" name="Plants (Basel)">
        <title>Bridging the Gap: Combining Genomics and Transcriptomics Approaches to Understand Stylosanthes scabra, an Orphan Legume from the Brazilian Caatinga.</title>
        <authorList>
            <person name="Ferreira-Neto J.R.C."/>
            <person name="da Silva M.D."/>
            <person name="Binneck E."/>
            <person name="de Melo N.F."/>
            <person name="da Silva R.H."/>
            <person name="de Melo A.L.T.M."/>
            <person name="Pandolfi V."/>
            <person name="Bustamante F.O."/>
            <person name="Brasileiro-Vidal A.C."/>
            <person name="Benko-Iseppon A.M."/>
        </authorList>
    </citation>
    <scope>NUCLEOTIDE SEQUENCE [LARGE SCALE GENOMIC DNA]</scope>
    <source>
        <tissue evidence="1">Leaves</tissue>
    </source>
</reference>
<evidence type="ECO:0008006" key="3">
    <source>
        <dbReference type="Google" id="ProtNLM"/>
    </source>
</evidence>
<evidence type="ECO:0000313" key="1">
    <source>
        <dbReference type="EMBL" id="MED6215884.1"/>
    </source>
</evidence>
<dbReference type="Proteomes" id="UP001341840">
    <property type="component" value="Unassembled WGS sequence"/>
</dbReference>
<evidence type="ECO:0000313" key="2">
    <source>
        <dbReference type="Proteomes" id="UP001341840"/>
    </source>
</evidence>
<name>A0ABU6Z068_9FABA</name>
<sequence>MGSKYHEAPHLSVGHEWRGRRGHNDYSEARLVRYRERLDLLNIVDFKWMPYNTAAIIFVVPPEFRGAPHGDFYTFAVLLIFFRFIEVLSIDRVLRHFGGKQCPSRPPLNIDIFHKQSARNDDGWWPTWLREWSVVWNNSRTAERRTMIDPAIILYPTRQYFDWYKERTSRFANRRVF</sequence>
<dbReference type="EMBL" id="JASCZI010271865">
    <property type="protein sequence ID" value="MED6215884.1"/>
    <property type="molecule type" value="Genomic_DNA"/>
</dbReference>
<gene>
    <name evidence="1" type="ORF">PIB30_002573</name>
</gene>
<accession>A0ABU6Z068</accession>
<comment type="caution">
    <text evidence="1">The sequence shown here is derived from an EMBL/GenBank/DDBJ whole genome shotgun (WGS) entry which is preliminary data.</text>
</comment>
<keyword evidence="2" id="KW-1185">Reference proteome</keyword>
<proteinExistence type="predicted"/>
<protein>
    <recommendedName>
        <fullName evidence="3">Aminotransferase-like plant mobile domain-containing protein</fullName>
    </recommendedName>
</protein>
<organism evidence="1 2">
    <name type="scientific">Stylosanthes scabra</name>
    <dbReference type="NCBI Taxonomy" id="79078"/>
    <lineage>
        <taxon>Eukaryota</taxon>
        <taxon>Viridiplantae</taxon>
        <taxon>Streptophyta</taxon>
        <taxon>Embryophyta</taxon>
        <taxon>Tracheophyta</taxon>
        <taxon>Spermatophyta</taxon>
        <taxon>Magnoliopsida</taxon>
        <taxon>eudicotyledons</taxon>
        <taxon>Gunneridae</taxon>
        <taxon>Pentapetalae</taxon>
        <taxon>rosids</taxon>
        <taxon>fabids</taxon>
        <taxon>Fabales</taxon>
        <taxon>Fabaceae</taxon>
        <taxon>Papilionoideae</taxon>
        <taxon>50 kb inversion clade</taxon>
        <taxon>dalbergioids sensu lato</taxon>
        <taxon>Dalbergieae</taxon>
        <taxon>Pterocarpus clade</taxon>
        <taxon>Stylosanthes</taxon>
    </lineage>
</organism>